<dbReference type="EMBL" id="BTSY01000006">
    <property type="protein sequence ID" value="GMT32089.1"/>
    <property type="molecule type" value="Genomic_DNA"/>
</dbReference>
<keyword evidence="6" id="KW-0863">Zinc-finger</keyword>
<dbReference type="InterPro" id="IPR002867">
    <property type="entry name" value="IBR_dom"/>
</dbReference>
<dbReference type="InterPro" id="IPR013083">
    <property type="entry name" value="Znf_RING/FYVE/PHD"/>
</dbReference>
<dbReference type="InterPro" id="IPR031127">
    <property type="entry name" value="E3_UB_ligase_RBR"/>
</dbReference>
<evidence type="ECO:0000256" key="6">
    <source>
        <dbReference type="ARBA" id="ARBA00022771"/>
    </source>
</evidence>
<dbReference type="InterPro" id="IPR044066">
    <property type="entry name" value="TRIAD_supradom"/>
</dbReference>
<evidence type="ECO:0000256" key="4">
    <source>
        <dbReference type="ARBA" id="ARBA00022723"/>
    </source>
</evidence>
<dbReference type="PROSITE" id="PS51873">
    <property type="entry name" value="TRIAD"/>
    <property type="match status" value="1"/>
</dbReference>
<evidence type="ECO:0000256" key="1">
    <source>
        <dbReference type="ARBA" id="ARBA00001798"/>
    </source>
</evidence>
<evidence type="ECO:0000313" key="11">
    <source>
        <dbReference type="Proteomes" id="UP001432322"/>
    </source>
</evidence>
<gene>
    <name evidence="10" type="ORF">PFISCL1PPCAC_23386</name>
</gene>
<dbReference type="GO" id="GO:0016567">
    <property type="term" value="P:protein ubiquitination"/>
    <property type="evidence" value="ECO:0007669"/>
    <property type="project" value="InterPro"/>
</dbReference>
<accession>A0AAV5WJ17</accession>
<name>A0AAV5WJ17_9BILA</name>
<dbReference type="Proteomes" id="UP001432322">
    <property type="component" value="Unassembled WGS sequence"/>
</dbReference>
<dbReference type="EC" id="2.3.2.31" evidence="2"/>
<dbReference type="GO" id="GO:0061630">
    <property type="term" value="F:ubiquitin protein ligase activity"/>
    <property type="evidence" value="ECO:0007669"/>
    <property type="project" value="UniProtKB-EC"/>
</dbReference>
<sequence length="124" mass="13369">FPFSLSCLHSFCSECWLQHVGMTMREQRGAAACMAPNCTCILSIDAATSLLSPESAQIYREFVESSLKSQGKSLNCPKCTANIDVSSSRSAQCRCGTVICTVCASIDHRPVSCGVYARYREAAG</sequence>
<keyword evidence="8" id="KW-0862">Zinc</keyword>
<evidence type="ECO:0000313" key="10">
    <source>
        <dbReference type="EMBL" id="GMT32089.1"/>
    </source>
</evidence>
<organism evidence="10 11">
    <name type="scientific">Pristionchus fissidentatus</name>
    <dbReference type="NCBI Taxonomy" id="1538716"/>
    <lineage>
        <taxon>Eukaryota</taxon>
        <taxon>Metazoa</taxon>
        <taxon>Ecdysozoa</taxon>
        <taxon>Nematoda</taxon>
        <taxon>Chromadorea</taxon>
        <taxon>Rhabditida</taxon>
        <taxon>Rhabditina</taxon>
        <taxon>Diplogasteromorpha</taxon>
        <taxon>Diplogasteroidea</taxon>
        <taxon>Neodiplogasteridae</taxon>
        <taxon>Pristionchus</taxon>
    </lineage>
</organism>
<comment type="caution">
    <text evidence="10">The sequence shown here is derived from an EMBL/GenBank/DDBJ whole genome shotgun (WGS) entry which is preliminary data.</text>
</comment>
<dbReference type="Pfam" id="PF01485">
    <property type="entry name" value="IBR"/>
    <property type="match status" value="1"/>
</dbReference>
<comment type="catalytic activity">
    <reaction evidence="1">
        <text>[E2 ubiquitin-conjugating enzyme]-S-ubiquitinyl-L-cysteine + [acceptor protein]-L-lysine = [E2 ubiquitin-conjugating enzyme]-L-cysteine + [acceptor protein]-N(6)-ubiquitinyl-L-lysine.</text>
        <dbReference type="EC" id="2.3.2.31"/>
    </reaction>
</comment>
<dbReference type="PANTHER" id="PTHR11685">
    <property type="entry name" value="RBR FAMILY RING FINGER AND IBR DOMAIN-CONTAINING"/>
    <property type="match status" value="1"/>
</dbReference>
<dbReference type="GO" id="GO:0008270">
    <property type="term" value="F:zinc ion binding"/>
    <property type="evidence" value="ECO:0007669"/>
    <property type="project" value="UniProtKB-KW"/>
</dbReference>
<evidence type="ECO:0000256" key="8">
    <source>
        <dbReference type="ARBA" id="ARBA00022833"/>
    </source>
</evidence>
<evidence type="ECO:0000256" key="7">
    <source>
        <dbReference type="ARBA" id="ARBA00022786"/>
    </source>
</evidence>
<keyword evidence="7" id="KW-0833">Ubl conjugation pathway</keyword>
<evidence type="ECO:0000256" key="5">
    <source>
        <dbReference type="ARBA" id="ARBA00022737"/>
    </source>
</evidence>
<protein>
    <recommendedName>
        <fullName evidence="2">RBR-type E3 ubiquitin transferase</fullName>
        <ecNumber evidence="2">2.3.2.31</ecNumber>
    </recommendedName>
</protein>
<keyword evidence="11" id="KW-1185">Reference proteome</keyword>
<feature type="non-terminal residue" evidence="10">
    <location>
        <position position="124"/>
    </location>
</feature>
<proteinExistence type="predicted"/>
<keyword evidence="3" id="KW-0808">Transferase</keyword>
<keyword evidence="5" id="KW-0677">Repeat</keyword>
<dbReference type="Gene3D" id="3.30.40.10">
    <property type="entry name" value="Zinc/RING finger domain, C3HC4 (zinc finger)"/>
    <property type="match status" value="1"/>
</dbReference>
<keyword evidence="4" id="KW-0479">Metal-binding</keyword>
<dbReference type="AlphaFoldDB" id="A0AAV5WJ17"/>
<evidence type="ECO:0000256" key="2">
    <source>
        <dbReference type="ARBA" id="ARBA00012251"/>
    </source>
</evidence>
<feature type="non-terminal residue" evidence="10">
    <location>
        <position position="1"/>
    </location>
</feature>
<evidence type="ECO:0000256" key="3">
    <source>
        <dbReference type="ARBA" id="ARBA00022679"/>
    </source>
</evidence>
<evidence type="ECO:0000259" key="9">
    <source>
        <dbReference type="PROSITE" id="PS51873"/>
    </source>
</evidence>
<dbReference type="SUPFAM" id="SSF57850">
    <property type="entry name" value="RING/U-box"/>
    <property type="match status" value="2"/>
</dbReference>
<reference evidence="10" key="1">
    <citation type="submission" date="2023-10" db="EMBL/GenBank/DDBJ databases">
        <title>Genome assembly of Pristionchus species.</title>
        <authorList>
            <person name="Yoshida K."/>
            <person name="Sommer R.J."/>
        </authorList>
    </citation>
    <scope>NUCLEOTIDE SEQUENCE</scope>
    <source>
        <strain evidence="10">RS5133</strain>
    </source>
</reference>
<feature type="domain" description="RING-type" evidence="9">
    <location>
        <begin position="1"/>
        <end position="124"/>
    </location>
</feature>